<dbReference type="EMBL" id="AZNH01000057">
    <property type="protein sequence ID" value="KID83607.1"/>
    <property type="molecule type" value="Genomic_DNA"/>
</dbReference>
<dbReference type="PRINTS" id="PR00081">
    <property type="entry name" value="GDHRDH"/>
</dbReference>
<evidence type="ECO:0000256" key="1">
    <source>
        <dbReference type="ARBA" id="ARBA00006484"/>
    </source>
</evidence>
<comment type="caution">
    <text evidence="3">The sequence shown here is derived from an EMBL/GenBank/DDBJ whole genome shotgun (WGS) entry which is preliminary data.</text>
</comment>
<dbReference type="PANTHER" id="PTHR24320:SF283">
    <property type="entry name" value="RETINOL DEHYDROGENASE 11"/>
    <property type="match status" value="1"/>
</dbReference>
<evidence type="ECO:0000256" key="2">
    <source>
        <dbReference type="ARBA" id="ARBA00023002"/>
    </source>
</evidence>
<evidence type="ECO:0000313" key="3">
    <source>
        <dbReference type="EMBL" id="KID83607.1"/>
    </source>
</evidence>
<dbReference type="Pfam" id="PF00106">
    <property type="entry name" value="adh_short"/>
    <property type="match status" value="1"/>
</dbReference>
<reference evidence="3 4" key="1">
    <citation type="journal article" date="2014" name="Proc. Natl. Acad. Sci. U.S.A.">
        <title>Trajectory and genomic determinants of fungal-pathogen speciation and host adaptation.</title>
        <authorList>
            <person name="Hu X."/>
            <person name="Xiao G."/>
            <person name="Zheng P."/>
            <person name="Shang Y."/>
            <person name="Su Y."/>
            <person name="Zhang X."/>
            <person name="Liu X."/>
            <person name="Zhan S."/>
            <person name="St Leger R.J."/>
            <person name="Wang C."/>
        </authorList>
    </citation>
    <scope>NUCLEOTIDE SEQUENCE [LARGE SCALE GENOMIC DNA]</scope>
    <source>
        <strain evidence="3 4">ARSEF 977</strain>
    </source>
</reference>
<keyword evidence="2" id="KW-0560">Oxidoreductase</keyword>
<dbReference type="Proteomes" id="UP000031192">
    <property type="component" value="Unassembled WGS sequence"/>
</dbReference>
<comment type="similarity">
    <text evidence="1">Belongs to the short-chain dehydrogenases/reductases (SDR) family.</text>
</comment>
<sequence>MASVTYAEFGANTEGVEVTKAFADGVRGKTVLVTGGNKNGLGFSAAHALASQSPKQAIITGRNVKRVQECIDALKKDYPDIDYRVLQVDFSSQESVRKAGAEVLSWEDVPKIDLIINSAGVMGMRERTLTQDGIELTFATNHVGHWLLSCLIMPKLIKAAETNPRGATRIVNVTSGSPFISGMRWSDMNFDKKNKDLPEVEQPAYQFFETWGYKDSDQVPYVPLDSYNRSKVANVLFGIDANKRLFDKYGILTLAVHPGVIKTDFGRNFAEEILDAVEKMSKNGTFKYKTLGAGSSTAMVAALDPKLAVGVGETHNDSENWGSFLADCQITGNAKPQAVSGREAEGLWDISEKIVNQNFSW</sequence>
<gene>
    <name evidence="3" type="ORF">MGU_09169</name>
</gene>
<evidence type="ECO:0000313" key="4">
    <source>
        <dbReference type="Proteomes" id="UP000031192"/>
    </source>
</evidence>
<dbReference type="GO" id="GO:0016491">
    <property type="term" value="F:oxidoreductase activity"/>
    <property type="evidence" value="ECO:0007669"/>
    <property type="project" value="UniProtKB-KW"/>
</dbReference>
<dbReference type="Gene3D" id="3.40.50.720">
    <property type="entry name" value="NAD(P)-binding Rossmann-like Domain"/>
    <property type="match status" value="1"/>
</dbReference>
<protein>
    <submittedName>
        <fullName evidence="3">NAD(P)-binding domain protein</fullName>
    </submittedName>
</protein>
<keyword evidence="4" id="KW-1185">Reference proteome</keyword>
<accession>A0A0B4GV88</accession>
<dbReference type="SUPFAM" id="SSF51735">
    <property type="entry name" value="NAD(P)-binding Rossmann-fold domains"/>
    <property type="match status" value="1"/>
</dbReference>
<dbReference type="PANTHER" id="PTHR24320">
    <property type="entry name" value="RETINOL DEHYDROGENASE"/>
    <property type="match status" value="1"/>
</dbReference>
<dbReference type="HOGENOM" id="CLU_010194_44_0_1"/>
<organism evidence="3 4">
    <name type="scientific">Metarhizium guizhouense (strain ARSEF 977)</name>
    <dbReference type="NCBI Taxonomy" id="1276136"/>
    <lineage>
        <taxon>Eukaryota</taxon>
        <taxon>Fungi</taxon>
        <taxon>Dikarya</taxon>
        <taxon>Ascomycota</taxon>
        <taxon>Pezizomycotina</taxon>
        <taxon>Sordariomycetes</taxon>
        <taxon>Hypocreomycetidae</taxon>
        <taxon>Hypocreales</taxon>
        <taxon>Clavicipitaceae</taxon>
        <taxon>Metarhizium</taxon>
    </lineage>
</organism>
<name>A0A0B4GV88_METGA</name>
<dbReference type="InterPro" id="IPR002347">
    <property type="entry name" value="SDR_fam"/>
</dbReference>
<dbReference type="AlphaFoldDB" id="A0A0B4GV88"/>
<proteinExistence type="inferred from homology"/>
<dbReference type="InterPro" id="IPR036291">
    <property type="entry name" value="NAD(P)-bd_dom_sf"/>
</dbReference>